<dbReference type="Proteomes" id="UP001208570">
    <property type="component" value="Unassembled WGS sequence"/>
</dbReference>
<keyword evidence="4" id="KW-1185">Reference proteome</keyword>
<organism evidence="3 4">
    <name type="scientific">Paralvinella palmiformis</name>
    <dbReference type="NCBI Taxonomy" id="53620"/>
    <lineage>
        <taxon>Eukaryota</taxon>
        <taxon>Metazoa</taxon>
        <taxon>Spiralia</taxon>
        <taxon>Lophotrochozoa</taxon>
        <taxon>Annelida</taxon>
        <taxon>Polychaeta</taxon>
        <taxon>Sedentaria</taxon>
        <taxon>Canalipalpata</taxon>
        <taxon>Terebellida</taxon>
        <taxon>Terebelliformia</taxon>
        <taxon>Alvinellidae</taxon>
        <taxon>Paralvinella</taxon>
    </lineage>
</organism>
<dbReference type="GO" id="GO:0005814">
    <property type="term" value="C:centriole"/>
    <property type="evidence" value="ECO:0007669"/>
    <property type="project" value="TreeGrafter"/>
</dbReference>
<evidence type="ECO:0000256" key="1">
    <source>
        <dbReference type="SAM" id="Coils"/>
    </source>
</evidence>
<feature type="compositionally biased region" description="Polar residues" evidence="2">
    <location>
        <begin position="1"/>
        <end position="17"/>
    </location>
</feature>
<gene>
    <name evidence="3" type="ORF">LSH36_286g01033</name>
</gene>
<feature type="coiled-coil region" evidence="1">
    <location>
        <begin position="605"/>
        <end position="812"/>
    </location>
</feature>
<keyword evidence="1" id="KW-0175">Coiled coil</keyword>
<dbReference type="EMBL" id="JAODUP010000286">
    <property type="protein sequence ID" value="KAK2153778.1"/>
    <property type="molecule type" value="Genomic_DNA"/>
</dbReference>
<accession>A0AAD9JJV0</accession>
<feature type="region of interest" description="Disordered" evidence="2">
    <location>
        <begin position="1031"/>
        <end position="1117"/>
    </location>
</feature>
<reference evidence="3" key="1">
    <citation type="journal article" date="2023" name="Mol. Biol. Evol.">
        <title>Third-Generation Sequencing Reveals the Adaptive Role of the Epigenome in Three Deep-Sea Polychaetes.</title>
        <authorList>
            <person name="Perez M."/>
            <person name="Aroh O."/>
            <person name="Sun Y."/>
            <person name="Lan Y."/>
            <person name="Juniper S.K."/>
            <person name="Young C.R."/>
            <person name="Angers B."/>
            <person name="Qian P.Y."/>
        </authorList>
    </citation>
    <scope>NUCLEOTIDE SEQUENCE</scope>
    <source>
        <strain evidence="3">P08H-3</strain>
    </source>
</reference>
<evidence type="ECO:0000313" key="3">
    <source>
        <dbReference type="EMBL" id="KAK2153778.1"/>
    </source>
</evidence>
<feature type="region of interest" description="Disordered" evidence="2">
    <location>
        <begin position="945"/>
        <end position="979"/>
    </location>
</feature>
<feature type="coiled-coil region" evidence="1">
    <location>
        <begin position="241"/>
        <end position="340"/>
    </location>
</feature>
<comment type="caution">
    <text evidence="3">The sequence shown here is derived from an EMBL/GenBank/DDBJ whole genome shotgun (WGS) entry which is preliminary data.</text>
</comment>
<feature type="compositionally biased region" description="Basic and acidic residues" evidence="2">
    <location>
        <begin position="949"/>
        <end position="979"/>
    </location>
</feature>
<feature type="coiled-coil region" evidence="1">
    <location>
        <begin position="367"/>
        <end position="541"/>
    </location>
</feature>
<feature type="region of interest" description="Disordered" evidence="2">
    <location>
        <begin position="1"/>
        <end position="25"/>
    </location>
</feature>
<dbReference type="GO" id="GO:0000922">
    <property type="term" value="C:spindle pole"/>
    <property type="evidence" value="ECO:0007669"/>
    <property type="project" value="TreeGrafter"/>
</dbReference>
<evidence type="ECO:0000313" key="4">
    <source>
        <dbReference type="Proteomes" id="UP001208570"/>
    </source>
</evidence>
<name>A0AAD9JJV0_9ANNE</name>
<protein>
    <submittedName>
        <fullName evidence="3">Uncharacterized protein</fullName>
    </submittedName>
</protein>
<dbReference type="InterPro" id="IPR026652">
    <property type="entry name" value="CEP128"/>
</dbReference>
<dbReference type="PANTHER" id="PTHR46657">
    <property type="entry name" value="CENTROSOMAL PROTEIN OF 128 KDA"/>
    <property type="match status" value="1"/>
</dbReference>
<sequence>MMASSTLSSDTDYSNSDDLYPGGHGKVSNKVHHLASTLQDTNKNLRAMDKMLEDYRELGNKKVEKMDWLREDLKRNAHKLHEEKLRSRSKSPHGLRTTDIDDVYRKEDDKVFPDDALTAYEFINMDNRPCQLISVGFYTSGHHREQQQRDSFMVLNVNSDRDIPNHHGHGAAVRFYDDMDTHQMHQGLRDLSSHQIRVGDDLDKEIDRRNRWEIQSKRTFAELHEALRKPDLTMTTVDKRLQAIQDELHSERQQLKKKHEEVGKISLELKQALEQQKDTTVDECTQLKARVMQSESQHLEKVKQRLTQSEGSRQQLLTQIDELKKQLLRSDDEKSRLKSHIDHQEEAVNNRIRKLACMCTANGIDIANDGERDREQHEQERHRLESEVRQLRDQLSKSVSVVGEYGDVRRHLEKSERQRTQLSDHIDVLNKDLEEREKQVAKVITQLQMMTEKYEEANNQRRHLRSQLDDTVTKLDELTKVAENYAKDLRNTQKQLDESERKKEEVKARAQETVRQWKIKCKKLERDVDRYKHSTEQATTRCEQLIREVELSKNHSNTAIQQLDHLKREFSELLAIRAQQDEQVRLKDIEVNELKSLKLDLDKELRDCKMVIERLEYELHAAKEKLGTAVAEKNKLEDHVSVLESSQHVSQTQLHQLQQEVQELNLLKVEMSAQMAEVAAERQEVKRALSEVMKNETSGREELEILRRRLKEEKDLYTKKVDAMTLELESMKSHESQRLQDISRRFKKEKAEYEAELHAMKIELQEERASVKMLSKREEKLKQEIERLNKGLSIQEEDNIQLEEQCRHLREEFLTKSLVTEDGLSRAKEIELELLDNKEALRKSNKDLESICFSLAAEVDSVVEVASFDSLQSYEALLMNKSLVTDPHQCVAEIKSKIEWLKNELRERREKEKWLKERIKDSAFNSEQDRQLLLNEIERQHEVLGQLSDGRKIDNNEKPERDVAGDKNSDCKMPDKDGEITDEFPVQIDLSTDNMSLQDAKSEREKIHKRFARLQDTMSCLKHELLDTSIFSRRSQNRRESPPPRHRSPNNKNGQRRVSFGSPPRKDCRTPPPPTSPASGYHGNILKTPPPLTLTDEEFTERFLPKSPPNISYNERE</sequence>
<dbReference type="AlphaFoldDB" id="A0AAD9JJV0"/>
<evidence type="ECO:0000256" key="2">
    <source>
        <dbReference type="SAM" id="MobiDB-lite"/>
    </source>
</evidence>
<dbReference type="PANTHER" id="PTHR46657:SF1">
    <property type="entry name" value="CENTROSOMAL PROTEIN OF 128 KDA"/>
    <property type="match status" value="1"/>
</dbReference>
<proteinExistence type="predicted"/>